<name>A0A382JJD3_9ZZZZ</name>
<evidence type="ECO:0000313" key="2">
    <source>
        <dbReference type="EMBL" id="SVC11283.1"/>
    </source>
</evidence>
<proteinExistence type="predicted"/>
<dbReference type="Gene3D" id="3.20.20.30">
    <property type="entry name" value="Luciferase-like domain"/>
    <property type="match status" value="1"/>
</dbReference>
<dbReference type="InterPro" id="IPR019921">
    <property type="entry name" value="Lucif-like_OxRdtase_Rv2161c"/>
</dbReference>
<sequence length="237" mass="26358">MTIGISTPLPAYKVNAAFMASKAELLGFESIWYAEHPVLPVNTTSRFPGSEDGVIPWTYSHFADPFIALAQASGATSKIKLATGITLVPERNPLVLAKTVSTLDLFSGGRFIFGIGTGWLREETELMGGDFDHRWTQTKESLLALKELWTKDEAEFHGKYYDFPPVRMFPKPAQNPHPPILIGGMAKNVLRRIVEVGDGWLPNRVTPRDVETSRHELDSLAKDYGRNPNEITITIYG</sequence>
<dbReference type="SUPFAM" id="SSF51679">
    <property type="entry name" value="Bacterial luciferase-like"/>
    <property type="match status" value="1"/>
</dbReference>
<feature type="non-terminal residue" evidence="2">
    <location>
        <position position="237"/>
    </location>
</feature>
<gene>
    <name evidence="2" type="ORF">METZ01_LOCUS264137</name>
</gene>
<dbReference type="InterPro" id="IPR036661">
    <property type="entry name" value="Luciferase-like_sf"/>
</dbReference>
<dbReference type="GO" id="GO:0016705">
    <property type="term" value="F:oxidoreductase activity, acting on paired donors, with incorporation or reduction of molecular oxygen"/>
    <property type="evidence" value="ECO:0007669"/>
    <property type="project" value="InterPro"/>
</dbReference>
<dbReference type="EMBL" id="UINC01074268">
    <property type="protein sequence ID" value="SVC11283.1"/>
    <property type="molecule type" value="Genomic_DNA"/>
</dbReference>
<evidence type="ECO:0000259" key="1">
    <source>
        <dbReference type="Pfam" id="PF00296"/>
    </source>
</evidence>
<dbReference type="AlphaFoldDB" id="A0A382JJD3"/>
<dbReference type="Pfam" id="PF00296">
    <property type="entry name" value="Bac_luciferase"/>
    <property type="match status" value="1"/>
</dbReference>
<organism evidence="2">
    <name type="scientific">marine metagenome</name>
    <dbReference type="NCBI Taxonomy" id="408172"/>
    <lineage>
        <taxon>unclassified sequences</taxon>
        <taxon>metagenomes</taxon>
        <taxon>ecological metagenomes</taxon>
    </lineage>
</organism>
<dbReference type="InterPro" id="IPR050564">
    <property type="entry name" value="F420-G6PD/mer"/>
</dbReference>
<protein>
    <recommendedName>
        <fullName evidence="1">Luciferase-like domain-containing protein</fullName>
    </recommendedName>
</protein>
<accession>A0A382JJD3</accession>
<dbReference type="NCBIfam" id="TIGR03619">
    <property type="entry name" value="F420_Rv2161c"/>
    <property type="match status" value="1"/>
</dbReference>
<dbReference type="InterPro" id="IPR011251">
    <property type="entry name" value="Luciferase-like_dom"/>
</dbReference>
<dbReference type="PANTHER" id="PTHR43244:SF2">
    <property type="entry name" value="CONSERVED HYPOTHETICAL ALANINE AND PROLINE-RICH PROTEIN"/>
    <property type="match status" value="1"/>
</dbReference>
<dbReference type="PANTHER" id="PTHR43244">
    <property type="match status" value="1"/>
</dbReference>
<feature type="domain" description="Luciferase-like" evidence="1">
    <location>
        <begin position="19"/>
        <end position="236"/>
    </location>
</feature>
<reference evidence="2" key="1">
    <citation type="submission" date="2018-05" db="EMBL/GenBank/DDBJ databases">
        <authorList>
            <person name="Lanie J.A."/>
            <person name="Ng W.-L."/>
            <person name="Kazmierczak K.M."/>
            <person name="Andrzejewski T.M."/>
            <person name="Davidsen T.M."/>
            <person name="Wayne K.J."/>
            <person name="Tettelin H."/>
            <person name="Glass J.I."/>
            <person name="Rusch D."/>
            <person name="Podicherti R."/>
            <person name="Tsui H.-C.T."/>
            <person name="Winkler M.E."/>
        </authorList>
    </citation>
    <scope>NUCLEOTIDE SEQUENCE</scope>
</reference>